<protein>
    <recommendedName>
        <fullName evidence="10">Carrier domain-containing protein</fullName>
    </recommendedName>
</protein>
<comment type="cofactor">
    <cofactor evidence="1">
        <name>pantetheine 4'-phosphate</name>
        <dbReference type="ChEBI" id="CHEBI:47942"/>
    </cofactor>
</comment>
<dbReference type="SUPFAM" id="SSF47336">
    <property type="entry name" value="ACP-like"/>
    <property type="match status" value="1"/>
</dbReference>
<dbReference type="InterPro" id="IPR042104">
    <property type="entry name" value="PKS_dehydratase_sf"/>
</dbReference>
<dbReference type="SUPFAM" id="SSF55729">
    <property type="entry name" value="Acyl-CoA N-acyltransferases (Nat)"/>
    <property type="match status" value="1"/>
</dbReference>
<evidence type="ECO:0000259" key="6">
    <source>
        <dbReference type="PROSITE" id="PS50075"/>
    </source>
</evidence>
<accession>A0A8J3FUF4</accession>
<evidence type="ECO:0000256" key="4">
    <source>
        <dbReference type="PROSITE-ProRule" id="PRU01363"/>
    </source>
</evidence>
<dbReference type="NCBIfam" id="TIGR01681">
    <property type="entry name" value="HAD-SF-IIIC"/>
    <property type="match status" value="1"/>
</dbReference>
<keyword evidence="9" id="KW-1185">Reference proteome</keyword>
<dbReference type="NCBIfam" id="TIGR01444">
    <property type="entry name" value="fkbM_fam"/>
    <property type="match status" value="1"/>
</dbReference>
<sequence length="1284" mass="142685">MTLSSPLRGRSTSPNGPWVLDIGVDRFPYLVDHRLQEAVVLPGSVYLEMALAATTDLDRRPPPVVNDISFEHVFIVPPYGTREVRVQLSTPIENGRECVISSGTGVRHATALVGSPATRTGGDTAGILDPTQPYWTQGVELTGDAMYDRLRGTGNHYGPAFRVVSRCYVRDRAAMGVLRAPARVAEELHRYLIHPTVLDSATHVLAAAADVADRTFALVGCNQLLLHRSPGATGRAYARIRTHAPGSDELEGDVLITDDNGRPLVEMSGLRLRLLPLPKRADPPATVRPRIVVAATFTAEPLEEPLSFWFHALDTPADIEFAGYNQVFQQLLDPGSPMSTNTDGANVVLVRPTDWLRNGATPLASAAEPRQPLPPHWPRRTLPGIGEIAHLVSHETDFLYDEIFSRRSYLQHGVELHEGCCVLDVGANIGLFTLFVHAHYPNSWVYAFEPAPPVYEVLRMNTSAHCPGTKVFNFGLADRAQRRPFTFYRNSPAFSSFVADPSRDGAAIRTIVRNMLRPRLPEHSPHLAPLVEQLTQERLDADVSLRETRTLSSVISQYGIECVDLLKIDTEGSENAILSGIQDEHWPLIRQIVIEVHRREDVEQIRTTLLDRGYNVVVDNQHDVLTGTGFTNVFARRPTAAPPRIGGSAEATLMERNARDLVRALRTHRQLSSAPCIVVVCPSSPVPTSDPGRKAVVRIAEQEMVDRLKSQSDVIVVTPEQIQDLYPVANPHDEYTDQLGRVPYTVRYFAALGTVIARKYVASRQLPVKVLALDCDHTLWTGACGEESPAELVIDTPRRKVQEFAIRQQEQGTLLVLCSKNDSRDVLSVFAHRMDMPLTLQRLTAHRLNWKPKSTNIVSLANELNLSSDSFVLLDDDPVECAEVLANCPDAVVLRIPDVAAEVPDFLEHVWAFDRPRVTDEDRTRAARYLAEKRRSSLRNSSLTFEGFLTSLDLRVEIRRCTPEDYPRVAQLTLRTNQFTTRAVRHSETDLHHLLASGVECLAVRVTDRFGDYGLVGAMLYRPVDDTLTVNTFLLSCRALGRGVEHRMLSKLGELALAGGLAKVEVPFEYSGRNEPACRFFQDTAETLHDDGSTALFIVAASAAAHLTFRPEAAMPRDTNRAEPATTAARGYRLPSSLYQHIADDLRDLDSIVSAIENWRTRRKPTTRRIITVPRDDVEQELVNLWRRVLGTEEIGVDDNFFELGGTSLRAVQVMSELSDRVGRTMPVADLFQRPTVAAMASMLRDGEDPSDRVGEVGHARGRRRRAVHRAGGRGVRRRRPDDG</sequence>
<dbReference type="InterPro" id="IPR006342">
    <property type="entry name" value="FkbM_mtfrase"/>
</dbReference>
<feature type="region of interest" description="C-terminal hotdog fold" evidence="4">
    <location>
        <begin position="136"/>
        <end position="281"/>
    </location>
</feature>
<dbReference type="NCBIfam" id="TIGR01686">
    <property type="entry name" value="FkbH"/>
    <property type="match status" value="1"/>
</dbReference>
<organism evidence="8 9">
    <name type="scientific">Longimycelium tulufanense</name>
    <dbReference type="NCBI Taxonomy" id="907463"/>
    <lineage>
        <taxon>Bacteria</taxon>
        <taxon>Bacillati</taxon>
        <taxon>Actinomycetota</taxon>
        <taxon>Actinomycetes</taxon>
        <taxon>Pseudonocardiales</taxon>
        <taxon>Pseudonocardiaceae</taxon>
        <taxon>Longimycelium</taxon>
    </lineage>
</organism>
<dbReference type="Pfam" id="PF05050">
    <property type="entry name" value="Methyltransf_21"/>
    <property type="match status" value="1"/>
</dbReference>
<dbReference type="SUPFAM" id="SSF53335">
    <property type="entry name" value="S-adenosyl-L-methionine-dependent methyltransferases"/>
    <property type="match status" value="1"/>
</dbReference>
<dbReference type="PANTHER" id="PTHR43775:SF37">
    <property type="entry name" value="SI:DKEY-61P9.11"/>
    <property type="match status" value="1"/>
</dbReference>
<feature type="compositionally biased region" description="Basic residues" evidence="5">
    <location>
        <begin position="1260"/>
        <end position="1284"/>
    </location>
</feature>
<dbReference type="Pfam" id="PF14765">
    <property type="entry name" value="PS-DH"/>
    <property type="match status" value="1"/>
</dbReference>
<dbReference type="Gene3D" id="3.40.50.1820">
    <property type="entry name" value="alpha/beta hydrolase"/>
    <property type="match status" value="1"/>
</dbReference>
<feature type="region of interest" description="N-terminal hotdog fold" evidence="4">
    <location>
        <begin position="1"/>
        <end position="120"/>
    </location>
</feature>
<dbReference type="InterPro" id="IPR020806">
    <property type="entry name" value="PKS_PP-bd"/>
</dbReference>
<dbReference type="InterPro" id="IPR036514">
    <property type="entry name" value="SGNH_hydro_sf"/>
</dbReference>
<dbReference type="FunFam" id="1.10.1200.10:FF:000005">
    <property type="entry name" value="Nonribosomal peptide synthetase 1"/>
    <property type="match status" value="1"/>
</dbReference>
<dbReference type="RefSeq" id="WP_189057576.1">
    <property type="nucleotide sequence ID" value="NZ_BMMK01000011.1"/>
</dbReference>
<dbReference type="InterPro" id="IPR049552">
    <property type="entry name" value="PKS_DH_N"/>
</dbReference>
<dbReference type="InterPro" id="IPR009081">
    <property type="entry name" value="PP-bd_ACP"/>
</dbReference>
<dbReference type="InterPro" id="IPR010037">
    <property type="entry name" value="FkbH_domain"/>
</dbReference>
<evidence type="ECO:0000256" key="1">
    <source>
        <dbReference type="ARBA" id="ARBA00001957"/>
    </source>
</evidence>
<name>A0A8J3FUF4_9PSEU</name>
<dbReference type="PANTHER" id="PTHR43775">
    <property type="entry name" value="FATTY ACID SYNTHASE"/>
    <property type="match status" value="1"/>
</dbReference>
<feature type="compositionally biased region" description="Basic and acidic residues" evidence="5">
    <location>
        <begin position="1245"/>
        <end position="1259"/>
    </location>
</feature>
<dbReference type="Gene3D" id="3.40.50.1110">
    <property type="entry name" value="SGNH hydrolase"/>
    <property type="match status" value="1"/>
</dbReference>
<dbReference type="GO" id="GO:0031177">
    <property type="term" value="F:phosphopantetheine binding"/>
    <property type="evidence" value="ECO:0007669"/>
    <property type="project" value="InterPro"/>
</dbReference>
<evidence type="ECO:0000256" key="2">
    <source>
        <dbReference type="ARBA" id="ARBA00022450"/>
    </source>
</evidence>
<dbReference type="Pfam" id="PF21089">
    <property type="entry name" value="PKS_DH_N"/>
    <property type="match status" value="1"/>
</dbReference>
<reference evidence="8" key="1">
    <citation type="journal article" date="2014" name="Int. J. Syst. Evol. Microbiol.">
        <title>Complete genome sequence of Corynebacterium casei LMG S-19264T (=DSM 44701T), isolated from a smear-ripened cheese.</title>
        <authorList>
            <consortium name="US DOE Joint Genome Institute (JGI-PGF)"/>
            <person name="Walter F."/>
            <person name="Albersmeier A."/>
            <person name="Kalinowski J."/>
            <person name="Ruckert C."/>
        </authorList>
    </citation>
    <scope>NUCLEOTIDE SEQUENCE</scope>
    <source>
        <strain evidence="8">CGMCC 4.5737</strain>
    </source>
</reference>
<feature type="active site" description="Proton acceptor; for dehydratase activity" evidence="4">
    <location>
        <position position="33"/>
    </location>
</feature>
<dbReference type="GO" id="GO:0004312">
    <property type="term" value="F:fatty acid synthase activity"/>
    <property type="evidence" value="ECO:0007669"/>
    <property type="project" value="TreeGrafter"/>
</dbReference>
<dbReference type="InterPro" id="IPR036412">
    <property type="entry name" value="HAD-like_sf"/>
</dbReference>
<feature type="domain" description="PKS/mFAS DH" evidence="7">
    <location>
        <begin position="1"/>
        <end position="281"/>
    </location>
</feature>
<gene>
    <name evidence="8" type="ORF">GCM10012275_27120</name>
</gene>
<dbReference type="SMART" id="SM00823">
    <property type="entry name" value="PKS_PP"/>
    <property type="match status" value="1"/>
</dbReference>
<evidence type="ECO:0000256" key="5">
    <source>
        <dbReference type="SAM" id="MobiDB-lite"/>
    </source>
</evidence>
<dbReference type="InterPro" id="IPR020807">
    <property type="entry name" value="PKS_DH"/>
</dbReference>
<feature type="domain" description="Carrier" evidence="6">
    <location>
        <begin position="1173"/>
        <end position="1248"/>
    </location>
</feature>
<dbReference type="InterPro" id="IPR016181">
    <property type="entry name" value="Acyl_CoA_acyltransferase"/>
</dbReference>
<keyword evidence="2" id="KW-0596">Phosphopantetheine</keyword>
<dbReference type="Gene3D" id="3.10.129.110">
    <property type="entry name" value="Polyketide synthase dehydratase"/>
    <property type="match status" value="1"/>
</dbReference>
<reference evidence="8" key="2">
    <citation type="submission" date="2020-09" db="EMBL/GenBank/DDBJ databases">
        <authorList>
            <person name="Sun Q."/>
            <person name="Zhou Y."/>
        </authorList>
    </citation>
    <scope>NUCLEOTIDE SEQUENCE</scope>
    <source>
        <strain evidence="8">CGMCC 4.5737</strain>
    </source>
</reference>
<dbReference type="InterPro" id="IPR029063">
    <property type="entry name" value="SAM-dependent_MTases_sf"/>
</dbReference>
<dbReference type="SMART" id="SM00826">
    <property type="entry name" value="PKS_DH"/>
    <property type="match status" value="1"/>
</dbReference>
<proteinExistence type="predicted"/>
<dbReference type="PROSITE" id="PS52019">
    <property type="entry name" value="PKS_MFAS_DH"/>
    <property type="match status" value="1"/>
</dbReference>
<comment type="caution">
    <text evidence="8">The sequence shown here is derived from an EMBL/GenBank/DDBJ whole genome shotgun (WGS) entry which is preliminary data.</text>
</comment>
<dbReference type="EMBL" id="BMMK01000011">
    <property type="protein sequence ID" value="GGM54565.1"/>
    <property type="molecule type" value="Genomic_DNA"/>
</dbReference>
<dbReference type="Gene3D" id="3.40.630.30">
    <property type="match status" value="1"/>
</dbReference>
<evidence type="ECO:0000256" key="3">
    <source>
        <dbReference type="ARBA" id="ARBA00022553"/>
    </source>
</evidence>
<dbReference type="InterPro" id="IPR049551">
    <property type="entry name" value="PKS_DH_C"/>
</dbReference>
<evidence type="ECO:0000313" key="8">
    <source>
        <dbReference type="EMBL" id="GGM54565.1"/>
    </source>
</evidence>
<dbReference type="InterPro" id="IPR049900">
    <property type="entry name" value="PKS_mFAS_DH"/>
</dbReference>
<dbReference type="InterPro" id="IPR023214">
    <property type="entry name" value="HAD_sf"/>
</dbReference>
<dbReference type="SUPFAM" id="SSF56784">
    <property type="entry name" value="HAD-like"/>
    <property type="match status" value="1"/>
</dbReference>
<keyword evidence="3" id="KW-0597">Phosphoprotein</keyword>
<dbReference type="GO" id="GO:0006633">
    <property type="term" value="P:fatty acid biosynthetic process"/>
    <property type="evidence" value="ECO:0007669"/>
    <property type="project" value="TreeGrafter"/>
</dbReference>
<dbReference type="InterPro" id="IPR050091">
    <property type="entry name" value="PKS_NRPS_Biosynth_Enz"/>
</dbReference>
<evidence type="ECO:0000313" key="9">
    <source>
        <dbReference type="Proteomes" id="UP000637578"/>
    </source>
</evidence>
<evidence type="ECO:0008006" key="10">
    <source>
        <dbReference type="Google" id="ProtNLM"/>
    </source>
</evidence>
<evidence type="ECO:0000259" key="7">
    <source>
        <dbReference type="PROSITE" id="PS52019"/>
    </source>
</evidence>
<dbReference type="InterPro" id="IPR029058">
    <property type="entry name" value="AB_hydrolase_fold"/>
</dbReference>
<feature type="active site" description="Proton donor; for dehydratase activity" evidence="4">
    <location>
        <position position="199"/>
    </location>
</feature>
<dbReference type="Pfam" id="PF00550">
    <property type="entry name" value="PP-binding"/>
    <property type="match status" value="1"/>
</dbReference>
<dbReference type="Proteomes" id="UP000637578">
    <property type="component" value="Unassembled WGS sequence"/>
</dbReference>
<feature type="region of interest" description="Disordered" evidence="5">
    <location>
        <begin position="1245"/>
        <end position="1284"/>
    </location>
</feature>
<dbReference type="Gene3D" id="3.40.50.1000">
    <property type="entry name" value="HAD superfamily/HAD-like"/>
    <property type="match status" value="1"/>
</dbReference>
<dbReference type="InterPro" id="IPR036736">
    <property type="entry name" value="ACP-like_sf"/>
</dbReference>
<dbReference type="InterPro" id="IPR010033">
    <property type="entry name" value="HAD_SF_ppase_IIIC"/>
</dbReference>
<dbReference type="PROSITE" id="PS50075">
    <property type="entry name" value="CARRIER"/>
    <property type="match status" value="1"/>
</dbReference>
<dbReference type="Gene3D" id="3.40.50.150">
    <property type="entry name" value="Vaccinia Virus protein VP39"/>
    <property type="match status" value="1"/>
</dbReference>